<dbReference type="STRING" id="91928.A0A0D1YZQ7"/>
<keyword evidence="7" id="KW-0963">Cytoplasm</keyword>
<protein>
    <recommendedName>
        <fullName evidence="7">2-(3-amino-3-carboxypropyl)histidine synthase subunit 2</fullName>
    </recommendedName>
</protein>
<evidence type="ECO:0000313" key="9">
    <source>
        <dbReference type="EMBL" id="KIW20801.1"/>
    </source>
</evidence>
<dbReference type="FunFam" id="3.40.50.11860:FF:000001">
    <property type="entry name" value="2-(3-amino-3-carboxypropyl)histidine synthase subunit 2"/>
    <property type="match status" value="1"/>
</dbReference>
<evidence type="ECO:0000256" key="3">
    <source>
        <dbReference type="ARBA" id="ARBA00006179"/>
    </source>
</evidence>
<feature type="compositionally biased region" description="Acidic residues" evidence="8">
    <location>
        <begin position="437"/>
        <end position="463"/>
    </location>
</feature>
<dbReference type="GO" id="GO:0046872">
    <property type="term" value="F:metal ion binding"/>
    <property type="evidence" value="ECO:0007669"/>
    <property type="project" value="UniProtKB-KW"/>
</dbReference>
<dbReference type="VEuPathDB" id="FungiDB:PV08_01379"/>
<dbReference type="Proteomes" id="UP000053328">
    <property type="component" value="Unassembled WGS sequence"/>
</dbReference>
<dbReference type="GO" id="GO:0090560">
    <property type="term" value="F:2-(3-amino-3-carboxypropyl)histidine synthase activity"/>
    <property type="evidence" value="ECO:0007669"/>
    <property type="project" value="InterPro"/>
</dbReference>
<dbReference type="Pfam" id="PF01866">
    <property type="entry name" value="Diphthamide_syn"/>
    <property type="match status" value="1"/>
</dbReference>
<dbReference type="InterPro" id="IPR042265">
    <property type="entry name" value="DPH1/DPH2_3"/>
</dbReference>
<feature type="compositionally biased region" description="Low complexity" evidence="8">
    <location>
        <begin position="487"/>
        <end position="502"/>
    </location>
</feature>
<comment type="similarity">
    <text evidence="3 7">Belongs to the DPH1/DPH2 family. DPH2 subfamily.</text>
</comment>
<comment type="pathway">
    <text evidence="2 7">Protein modification; peptidyl-diphthamide biosynthesis.</text>
</comment>
<gene>
    <name evidence="9" type="ORF">PV08_01379</name>
</gene>
<keyword evidence="6 7" id="KW-0411">Iron-sulfur</keyword>
<dbReference type="HOGENOM" id="CLU_015210_1_1_1"/>
<evidence type="ECO:0000256" key="2">
    <source>
        <dbReference type="ARBA" id="ARBA00005156"/>
    </source>
</evidence>
<name>A0A0D1YZQ7_9EURO</name>
<dbReference type="NCBIfam" id="TIGR00322">
    <property type="entry name" value="diphth2_R"/>
    <property type="match status" value="1"/>
</dbReference>
<comment type="function">
    <text evidence="7">Required for the first step of diphthamide biosynthesis, a post-translational modification of histidine which occurs in elongation factor 2. DPH1 and DPH2 transfer a 3-amino-3-carboxypropyl (ACP) group from S-adenosyl-L-methionine (SAM) to a histidine residue, the reaction is assisted by a reduction system comprising DPH3 and a NADH-dependent reductase. Facilitates the reduction of the catalytic iron-sulfur cluster found in the DPH1 subunit.</text>
</comment>
<dbReference type="GO" id="GO:0051536">
    <property type="term" value="F:iron-sulfur cluster binding"/>
    <property type="evidence" value="ECO:0007669"/>
    <property type="project" value="UniProtKB-KW"/>
</dbReference>
<evidence type="ECO:0000256" key="7">
    <source>
        <dbReference type="RuleBase" id="RU364133"/>
    </source>
</evidence>
<dbReference type="SFLD" id="SFLDG01121">
    <property type="entry name" value="Diphthamide_biosynthesis"/>
    <property type="match status" value="1"/>
</dbReference>
<dbReference type="UniPathway" id="UPA00559"/>
<keyword evidence="10" id="KW-1185">Reference proteome</keyword>
<dbReference type="GO" id="GO:0017183">
    <property type="term" value="P:protein histidyl modification to diphthamide"/>
    <property type="evidence" value="ECO:0007669"/>
    <property type="project" value="UniProtKB-UniPathway"/>
</dbReference>
<dbReference type="PANTHER" id="PTHR10762">
    <property type="entry name" value="DIPHTHAMIDE BIOSYNTHESIS PROTEIN"/>
    <property type="match status" value="1"/>
</dbReference>
<comment type="subcellular location">
    <subcellularLocation>
        <location evidence="7">Cytoplasm</location>
    </subcellularLocation>
</comment>
<evidence type="ECO:0000256" key="1">
    <source>
        <dbReference type="ARBA" id="ARBA00001966"/>
    </source>
</evidence>
<organism evidence="9 10">
    <name type="scientific">Exophiala spinifera</name>
    <dbReference type="NCBI Taxonomy" id="91928"/>
    <lineage>
        <taxon>Eukaryota</taxon>
        <taxon>Fungi</taxon>
        <taxon>Dikarya</taxon>
        <taxon>Ascomycota</taxon>
        <taxon>Pezizomycotina</taxon>
        <taxon>Eurotiomycetes</taxon>
        <taxon>Chaetothyriomycetidae</taxon>
        <taxon>Chaetothyriales</taxon>
        <taxon>Herpotrichiellaceae</taxon>
        <taxon>Exophiala</taxon>
    </lineage>
</organism>
<accession>A0A0D1YZQ7</accession>
<dbReference type="Gene3D" id="3.40.50.11860">
    <property type="entry name" value="Diphthamide synthesis DPH1/DPH2 domain 3"/>
    <property type="match status" value="1"/>
</dbReference>
<dbReference type="SFLD" id="SFLDF00408">
    <property type="entry name" value="Diphthamide_biosynthesis_famil"/>
    <property type="match status" value="1"/>
</dbReference>
<reference evidence="9 10" key="1">
    <citation type="submission" date="2015-01" db="EMBL/GenBank/DDBJ databases">
        <title>The Genome Sequence of Exophiala spinifera CBS89968.</title>
        <authorList>
            <consortium name="The Broad Institute Genomics Platform"/>
            <person name="Cuomo C."/>
            <person name="de Hoog S."/>
            <person name="Gorbushina A."/>
            <person name="Stielow B."/>
            <person name="Teixiera M."/>
            <person name="Abouelleil A."/>
            <person name="Chapman S.B."/>
            <person name="Priest M."/>
            <person name="Young S.K."/>
            <person name="Wortman J."/>
            <person name="Nusbaum C."/>
            <person name="Birren B."/>
        </authorList>
    </citation>
    <scope>NUCLEOTIDE SEQUENCE [LARGE SCALE GENOMIC DNA]</scope>
    <source>
        <strain evidence="9 10">CBS 89968</strain>
    </source>
</reference>
<keyword evidence="4 7" id="KW-0479">Metal-binding</keyword>
<dbReference type="PANTHER" id="PTHR10762:SF2">
    <property type="entry name" value="2-(3-AMINO-3-CARBOXYPROPYL)HISTIDINE SYNTHASE SUBUNIT 2"/>
    <property type="match status" value="1"/>
</dbReference>
<dbReference type="SFLD" id="SFLDS00032">
    <property type="entry name" value="Radical_SAM_3-amino-3-carboxyp"/>
    <property type="match status" value="1"/>
</dbReference>
<dbReference type="InterPro" id="IPR016435">
    <property type="entry name" value="DPH1/DPH2"/>
</dbReference>
<comment type="cofactor">
    <cofactor evidence="1">
        <name>[4Fe-4S] cluster</name>
        <dbReference type="ChEBI" id="CHEBI:49883"/>
    </cofactor>
</comment>
<feature type="region of interest" description="Disordered" evidence="8">
    <location>
        <begin position="422"/>
        <end position="510"/>
    </location>
</feature>
<dbReference type="Gene3D" id="3.40.50.11840">
    <property type="entry name" value="Diphthamide synthesis DPH1/DPH2 domain 1"/>
    <property type="match status" value="1"/>
</dbReference>
<dbReference type="AlphaFoldDB" id="A0A0D1YZQ7"/>
<dbReference type="InterPro" id="IPR010014">
    <property type="entry name" value="DHP2"/>
</dbReference>
<evidence type="ECO:0000313" key="10">
    <source>
        <dbReference type="Proteomes" id="UP000053328"/>
    </source>
</evidence>
<dbReference type="NCBIfam" id="TIGR00272">
    <property type="entry name" value="DPH2"/>
    <property type="match status" value="1"/>
</dbReference>
<dbReference type="EMBL" id="KN847492">
    <property type="protein sequence ID" value="KIW20801.1"/>
    <property type="molecule type" value="Genomic_DNA"/>
</dbReference>
<dbReference type="GO" id="GO:0005737">
    <property type="term" value="C:cytoplasm"/>
    <property type="evidence" value="ECO:0007669"/>
    <property type="project" value="UniProtKB-SubCell"/>
</dbReference>
<evidence type="ECO:0000256" key="8">
    <source>
        <dbReference type="SAM" id="MobiDB-lite"/>
    </source>
</evidence>
<dbReference type="InterPro" id="IPR042263">
    <property type="entry name" value="DPH1/DPH2_1"/>
</dbReference>
<evidence type="ECO:0000256" key="4">
    <source>
        <dbReference type="ARBA" id="ARBA00022723"/>
    </source>
</evidence>
<evidence type="ECO:0000256" key="5">
    <source>
        <dbReference type="ARBA" id="ARBA00023004"/>
    </source>
</evidence>
<dbReference type="OrthoDB" id="449241at2759"/>
<sequence>MAEELSAPPVLSTPETHILNEGIPDAVRHKASENLSDQDLNVRYEINRTIQEIRRRKWRRVALQFPDHMLPHSARVYQLLSRGLQRPAPTEEDVATKSPEPLETDMGRLSVHGDEPVKLTILGDTSYGSCCVDEIAAEHVDADSVVHYGRACLSPTARLPVLHIYTTMPLDHDDVVANFRQSYPDPNTKVILTADVPYSAHVSPLAQKLQALGYVAIFAASIVHDPSSAIPNRTLPPAVSDDQAHLSEWSLFHISDPPTSLLLTLTSRLSQVRIYSTEGSNASSSSTTASTALENSTRLLLRRRYALITSLTTVPIWGILINTLSVKNYLSMLTHIQRQIAAAGKRSYLFVVGKLNPAKIANFSEIGGWVVIGCWESSLVDSKDFYRPIITPFELDLALQPDDKRVWTGEWRADFESVLEDAAKREDSGQSAPSAVDGEDQEGTESDVESASDDSESESEPPEFDFRTGRYVSRSRPVQRASKARRSVASSSAGNDASSSMALTKRSKGDVISVNGIVSPAAEYLREKRGWTGLGSDFEVKYEEEGEQVEGGLVEEGRTGIARGYTVGESTRS</sequence>
<dbReference type="GeneID" id="27328462"/>
<evidence type="ECO:0000256" key="6">
    <source>
        <dbReference type="ARBA" id="ARBA00023014"/>
    </source>
</evidence>
<keyword evidence="5 7" id="KW-0408">Iron</keyword>
<feature type="region of interest" description="Disordered" evidence="8">
    <location>
        <begin position="87"/>
        <end position="108"/>
    </location>
</feature>
<dbReference type="RefSeq" id="XP_016241017.1">
    <property type="nucleotide sequence ID" value="XM_016375741.1"/>
</dbReference>
<proteinExistence type="inferred from homology"/>